<name>A0A919SRG1_9ACTN</name>
<organism evidence="1 2">
    <name type="scientific">Winogradskya consettensis</name>
    <dbReference type="NCBI Taxonomy" id="113560"/>
    <lineage>
        <taxon>Bacteria</taxon>
        <taxon>Bacillati</taxon>
        <taxon>Actinomycetota</taxon>
        <taxon>Actinomycetes</taxon>
        <taxon>Micromonosporales</taxon>
        <taxon>Micromonosporaceae</taxon>
        <taxon>Winogradskya</taxon>
    </lineage>
</organism>
<dbReference type="PANTHER" id="PTHR10098">
    <property type="entry name" value="RAPSYN-RELATED"/>
    <property type="match status" value="1"/>
</dbReference>
<evidence type="ECO:0000313" key="2">
    <source>
        <dbReference type="Proteomes" id="UP000680865"/>
    </source>
</evidence>
<protein>
    <recommendedName>
        <fullName evidence="3">Tetratricopeptide repeat protein</fullName>
    </recommendedName>
</protein>
<keyword evidence="2" id="KW-1185">Reference proteome</keyword>
<gene>
    <name evidence="1" type="ORF">Aco04nite_46710</name>
</gene>
<proteinExistence type="predicted"/>
<accession>A0A919SRG1</accession>
<sequence length="241" mass="26573">MGTTGETLTAGNEAMFEAAFRTGDYGRAEETFTALLTDAREAGDRALEAAALDRLAMLTHFRALENDLADADSEIEVGLFEQALEIRRELGDEAGTAESLFGLGLAHQVLRSDWATAMPYYREALELAERHDDLLLRSEVHRHIGFYYAMGDLESDRALHHLKISHDLRTELGDPRWIPGGTVALGIAELADGLREQGLAHMRQALQQARDANLSAQRIAWIEKFLANAEIGLDPAGKKFA</sequence>
<dbReference type="PANTHER" id="PTHR10098:SF108">
    <property type="entry name" value="TETRATRICOPEPTIDE REPEAT PROTEIN 28"/>
    <property type="match status" value="1"/>
</dbReference>
<dbReference type="SUPFAM" id="SSF48452">
    <property type="entry name" value="TPR-like"/>
    <property type="match status" value="1"/>
</dbReference>
<dbReference type="Proteomes" id="UP000680865">
    <property type="component" value="Unassembled WGS sequence"/>
</dbReference>
<dbReference type="Pfam" id="PF13424">
    <property type="entry name" value="TPR_12"/>
    <property type="match status" value="1"/>
</dbReference>
<comment type="caution">
    <text evidence="1">The sequence shown here is derived from an EMBL/GenBank/DDBJ whole genome shotgun (WGS) entry which is preliminary data.</text>
</comment>
<dbReference type="RefSeq" id="WP_212999360.1">
    <property type="nucleotide sequence ID" value="NZ_BAAATW010000001.1"/>
</dbReference>
<dbReference type="AlphaFoldDB" id="A0A919SRG1"/>
<reference evidence="1" key="1">
    <citation type="submission" date="2021-03" db="EMBL/GenBank/DDBJ databases">
        <title>Whole genome shotgun sequence of Actinoplanes consettensis NBRC 14913.</title>
        <authorList>
            <person name="Komaki H."/>
            <person name="Tamura T."/>
        </authorList>
    </citation>
    <scope>NUCLEOTIDE SEQUENCE</scope>
    <source>
        <strain evidence="1">NBRC 14913</strain>
    </source>
</reference>
<evidence type="ECO:0000313" key="1">
    <source>
        <dbReference type="EMBL" id="GIM75713.1"/>
    </source>
</evidence>
<dbReference type="Gene3D" id="1.25.40.10">
    <property type="entry name" value="Tetratricopeptide repeat domain"/>
    <property type="match status" value="1"/>
</dbReference>
<evidence type="ECO:0008006" key="3">
    <source>
        <dbReference type="Google" id="ProtNLM"/>
    </source>
</evidence>
<dbReference type="EMBL" id="BOQP01000025">
    <property type="protein sequence ID" value="GIM75713.1"/>
    <property type="molecule type" value="Genomic_DNA"/>
</dbReference>
<dbReference type="InterPro" id="IPR011990">
    <property type="entry name" value="TPR-like_helical_dom_sf"/>
</dbReference>